<keyword evidence="5" id="KW-1133">Transmembrane helix</keyword>
<comment type="subcellular location">
    <subcellularLocation>
        <location evidence="1">Cell envelope</location>
    </subcellularLocation>
</comment>
<dbReference type="Gene3D" id="3.40.50.1980">
    <property type="entry name" value="Nitrogenase molybdenum iron protein domain"/>
    <property type="match status" value="1"/>
</dbReference>
<keyword evidence="5" id="KW-0472">Membrane</keyword>
<evidence type="ECO:0000256" key="4">
    <source>
        <dbReference type="ARBA" id="ARBA00022729"/>
    </source>
</evidence>
<dbReference type="InterPro" id="IPR050492">
    <property type="entry name" value="Bact_metal-bind_prot9"/>
</dbReference>
<feature type="transmembrane region" description="Helical" evidence="5">
    <location>
        <begin position="9"/>
        <end position="28"/>
    </location>
</feature>
<evidence type="ECO:0000313" key="7">
    <source>
        <dbReference type="Proteomes" id="UP000663802"/>
    </source>
</evidence>
<accession>A0ABQ1E8T7</accession>
<keyword evidence="4" id="KW-0732">Signal</keyword>
<keyword evidence="2" id="KW-0813">Transport</keyword>
<dbReference type="RefSeq" id="WP_206869338.1">
    <property type="nucleotide sequence ID" value="NZ_BMBA01000001.1"/>
</dbReference>
<evidence type="ECO:0000256" key="5">
    <source>
        <dbReference type="SAM" id="Phobius"/>
    </source>
</evidence>
<reference evidence="6 7" key="1">
    <citation type="journal article" date="2021" name="Int. J. Syst. Evol. Microbiol.">
        <title>Clostridium zeae sp. nov., isolated from corn silage.</title>
        <authorList>
            <person name="Kobayashi H."/>
            <person name="Tanizawa Y."/>
            <person name="Yagura M."/>
            <person name="Sakamoto M."/>
            <person name="Ohkuma M."/>
            <person name="Tohno M."/>
        </authorList>
    </citation>
    <scope>NUCLEOTIDE SEQUENCE [LARGE SCALE GENOMIC DNA]</scope>
    <source>
        <strain evidence="6 7">CSC2</strain>
    </source>
</reference>
<protein>
    <submittedName>
        <fullName evidence="6">Manganese ABC transporter substrate-binding protein</fullName>
    </submittedName>
</protein>
<keyword evidence="5" id="KW-0812">Transmembrane</keyword>
<evidence type="ECO:0000256" key="2">
    <source>
        <dbReference type="ARBA" id="ARBA00022448"/>
    </source>
</evidence>
<comment type="caution">
    <text evidence="6">The sequence shown here is derived from an EMBL/GenBank/DDBJ whole genome shotgun (WGS) entry which is preliminary data.</text>
</comment>
<gene>
    <name evidence="6" type="ORF">CSC2_17310</name>
</gene>
<keyword evidence="3" id="KW-0479">Metal-binding</keyword>
<evidence type="ECO:0000256" key="1">
    <source>
        <dbReference type="ARBA" id="ARBA00004196"/>
    </source>
</evidence>
<dbReference type="Pfam" id="PF01297">
    <property type="entry name" value="ZnuA"/>
    <property type="match status" value="1"/>
</dbReference>
<name>A0ABQ1E8T7_9CLOT</name>
<organism evidence="6 7">
    <name type="scientific">Clostridium zeae</name>
    <dbReference type="NCBI Taxonomy" id="2759022"/>
    <lineage>
        <taxon>Bacteria</taxon>
        <taxon>Bacillati</taxon>
        <taxon>Bacillota</taxon>
        <taxon>Clostridia</taxon>
        <taxon>Eubacteriales</taxon>
        <taxon>Clostridiaceae</taxon>
        <taxon>Clostridium</taxon>
    </lineage>
</organism>
<dbReference type="EMBL" id="BMBA01000001">
    <property type="protein sequence ID" value="GFZ31205.1"/>
    <property type="molecule type" value="Genomic_DNA"/>
</dbReference>
<evidence type="ECO:0000313" key="6">
    <source>
        <dbReference type="EMBL" id="GFZ31205.1"/>
    </source>
</evidence>
<dbReference type="Proteomes" id="UP000663802">
    <property type="component" value="Unassembled WGS sequence"/>
</dbReference>
<dbReference type="PANTHER" id="PTHR42953:SF1">
    <property type="entry name" value="METAL-BINDING PROTEIN HI_0362-RELATED"/>
    <property type="match status" value="1"/>
</dbReference>
<proteinExistence type="predicted"/>
<keyword evidence="7" id="KW-1185">Reference proteome</keyword>
<dbReference type="InterPro" id="IPR006127">
    <property type="entry name" value="ZnuA-like"/>
</dbReference>
<evidence type="ECO:0000256" key="3">
    <source>
        <dbReference type="ARBA" id="ARBA00022723"/>
    </source>
</evidence>
<sequence length="307" mass="36217">MKRFDMKKFTFVLIGINIIFFIFISTYYRPKVVNTINDDVEQRDTYLNIITTNKFIYSATKQLVKDKHNVTYMFNNNFDSMNFKFTNDSLDNVSKYDLLLYMGSSSEPWINDFINGLKKGKVGIVNLSRGTKTLNYIKSQTIAGYDIKINPYYWLSPDEYKIMLYNIKSSIQDKDPKNRDFYEDNYDEMISELDKESKDVKDTVNVLSGYTIYTTDEDLDYLTKYLGIDVIKLTDLTKIEDYKKMLGESASKTLILYSDQAKFNEFSSKINGTSYYQMQIKIPEYDDQYRYYLENISLKFKGLNKKL</sequence>
<dbReference type="SUPFAM" id="SSF53807">
    <property type="entry name" value="Helical backbone' metal receptor"/>
    <property type="match status" value="1"/>
</dbReference>
<dbReference type="PANTHER" id="PTHR42953">
    <property type="entry name" value="HIGH-AFFINITY ZINC UPTAKE SYSTEM PROTEIN ZNUA-RELATED"/>
    <property type="match status" value="1"/>
</dbReference>